<evidence type="ECO:0000313" key="2">
    <source>
        <dbReference type="Proteomes" id="UP001230649"/>
    </source>
</evidence>
<keyword evidence="2" id="KW-1185">Reference proteome</keyword>
<dbReference type="Proteomes" id="UP001230649">
    <property type="component" value="Unassembled WGS sequence"/>
</dbReference>
<gene>
    <name evidence="1" type="ORF">QFC20_002872</name>
</gene>
<dbReference type="EMBL" id="JASBWS010000023">
    <property type="protein sequence ID" value="KAJ9110544.1"/>
    <property type="molecule type" value="Genomic_DNA"/>
</dbReference>
<organism evidence="1 2">
    <name type="scientific">Naganishia adeliensis</name>
    <dbReference type="NCBI Taxonomy" id="92952"/>
    <lineage>
        <taxon>Eukaryota</taxon>
        <taxon>Fungi</taxon>
        <taxon>Dikarya</taxon>
        <taxon>Basidiomycota</taxon>
        <taxon>Agaricomycotina</taxon>
        <taxon>Tremellomycetes</taxon>
        <taxon>Filobasidiales</taxon>
        <taxon>Filobasidiaceae</taxon>
        <taxon>Naganishia</taxon>
    </lineage>
</organism>
<comment type="caution">
    <text evidence="1">The sequence shown here is derived from an EMBL/GenBank/DDBJ whole genome shotgun (WGS) entry which is preliminary data.</text>
</comment>
<name>A0ACC2WFK7_9TREE</name>
<protein>
    <submittedName>
        <fullName evidence="1">Uncharacterized protein</fullName>
    </submittedName>
</protein>
<proteinExistence type="predicted"/>
<accession>A0ACC2WFK7</accession>
<evidence type="ECO:0000313" key="1">
    <source>
        <dbReference type="EMBL" id="KAJ9110544.1"/>
    </source>
</evidence>
<sequence length="1041" mass="115099">MAPPEVAENLFRDVVFFVDDSVAAENRPSLTQDMIHRGGTLCPPAPPLSESEADNIHSSKVHPRFDLDQITHIISETWEIPERQLIEGHPRREGIFIVTMSASDVDQIYSTVTAFGGGYRPGVTQDVTHIVTRRVEKRLPFQPYVFESPDILPPILRPEWHADPSQQPSQHMTNLLKQQAIVHAEQENGWRSVAAADKMLKGHMPSTASLGTVNKVFGGKKLILGCQIEVSPDFRVSIESAMVNAGGVVLSEEKLRDCDIYITPWREGKEYLRAIKYGKTVATLAWMNHVLKVGRLTSPKDNLLHYPIPRGGVPELKECNISVTNYTGESRDYLKKLIGVMEAQFTTTLARESNTHLIAATKSGEKVNRAGVWGIPVLNHMYLEDCFIKWRRLPEAGDSRYTEFPYGVNFMTMLGNARLTDADLEPWTAPAKNMDDDDDMQEIDGDITATGITPPTQMSEASQRDQTIRQAALDDLPAEDMNVDFEELPARSLSLPNVDEPQQPLEAMPDIAEETVPTRGNAEQEQPLPKSDTTEMTPLSDERMEPEVPSAKEGPSKHASSPLSGGPMDDEPAQADEPEPIQEEGPGDHVQGIEAVAEEEATSVSPGPEHRPEAGPSKTMKVQPHDEEFVRPTTQAKGKALAKTTKKFRGAAATTTQPTKRRRLSTPDKPEVPVASQPVIEGRARRQAATKAADMLHNVIAPDMALHDKEKKRKDIVSPKSRRAARVGAHEEGSSRKAKQGSATEGEETTDDDLDVKLLGKGTQRGGKKATTSSRGRSRSAVVRDTARTRLGTRSISVLSGLSDDEEGQEGELNPADVKLMTTGFNLEEKLTKVLKSIGVRFTDKPLEMTHLICRSAMRTTKLLVGLAKGVDVLSVEWLEKCAELKRMIGQYSAVCCVQCKLKFSPPTDPSPFVLKDAVNEEKLDFNLAASIARSKKLHDEQGGLFANKLFHITGRVKPDFDQIKDVVKAAGGDITRYISGKTRIPKEDQEPLILISCMEDKDIWEDLLTDEYNAVIYDKELLFTSILKMDLNMDAHKLTI</sequence>
<reference evidence="1" key="1">
    <citation type="submission" date="2023-04" db="EMBL/GenBank/DDBJ databases">
        <title>Draft Genome sequencing of Naganishia species isolated from polar environments using Oxford Nanopore Technology.</title>
        <authorList>
            <person name="Leo P."/>
            <person name="Venkateswaran K."/>
        </authorList>
    </citation>
    <scope>NUCLEOTIDE SEQUENCE</scope>
    <source>
        <strain evidence="1">MNA-CCFEE 5262</strain>
    </source>
</reference>